<comment type="caution">
    <text evidence="9">The sequence shown here is derived from an EMBL/GenBank/DDBJ whole genome shotgun (WGS) entry which is preliminary data.</text>
</comment>
<dbReference type="EMBL" id="LXPE01000016">
    <property type="protein sequence ID" value="OBA26565.1"/>
    <property type="molecule type" value="Genomic_DNA"/>
</dbReference>
<evidence type="ECO:0000256" key="7">
    <source>
        <dbReference type="PROSITE-ProRule" id="PRU00453"/>
    </source>
</evidence>
<dbReference type="PANTHER" id="PTHR13483:SF3">
    <property type="entry name" value="BOX C_D SNORNA PROTEIN 1"/>
    <property type="match status" value="1"/>
</dbReference>
<evidence type="ECO:0000256" key="4">
    <source>
        <dbReference type="ARBA" id="ARBA00022833"/>
    </source>
</evidence>
<dbReference type="InterPro" id="IPR051639">
    <property type="entry name" value="BCD1"/>
</dbReference>
<name>A0A1B7TD10_9ASCO</name>
<dbReference type="CDD" id="cd23023">
    <property type="entry name" value="zf-HIT_BCD1"/>
    <property type="match status" value="1"/>
</dbReference>
<evidence type="ECO:0000313" key="9">
    <source>
        <dbReference type="EMBL" id="OBA26565.1"/>
    </source>
</evidence>
<evidence type="ECO:0000256" key="6">
    <source>
        <dbReference type="ARBA" id="ARBA00049654"/>
    </source>
</evidence>
<dbReference type="InterPro" id="IPR007529">
    <property type="entry name" value="Znf_HIT"/>
</dbReference>
<dbReference type="GO" id="GO:0000492">
    <property type="term" value="P:box C/D snoRNP assembly"/>
    <property type="evidence" value="ECO:0007669"/>
    <property type="project" value="TreeGrafter"/>
</dbReference>
<gene>
    <name evidence="9" type="ORF">HANVADRAFT_25022</name>
</gene>
<comment type="function">
    <text evidence="5">Required for box C/D snoRNAs accumulation involved in snoRNA processing, snoRNA transport to the nucleolus and ribosome biogenesis.</text>
</comment>
<protein>
    <recommendedName>
        <fullName evidence="8">HIT-type domain-containing protein</fullName>
    </recommendedName>
</protein>
<evidence type="ECO:0000256" key="2">
    <source>
        <dbReference type="ARBA" id="ARBA00022723"/>
    </source>
</evidence>
<keyword evidence="4" id="KW-0862">Zinc</keyword>
<dbReference type="GO" id="GO:0005634">
    <property type="term" value="C:nucleus"/>
    <property type="evidence" value="ECO:0007669"/>
    <property type="project" value="TreeGrafter"/>
</dbReference>
<dbReference type="InterPro" id="IPR057721">
    <property type="entry name" value="BCD1_alpha/beta"/>
</dbReference>
<evidence type="ECO:0000256" key="1">
    <source>
        <dbReference type="ARBA" id="ARBA00022553"/>
    </source>
</evidence>
<evidence type="ECO:0000256" key="3">
    <source>
        <dbReference type="ARBA" id="ARBA00022771"/>
    </source>
</evidence>
<sequence>MELTVGENQISKALPLCEICKNISFKYKCSKCLLKYCSIPCLNKHKEQDNCSNRLYDPLEYVSNKDIKSLDDEKKTNNLVVKRDYEYLIGMDRTISVARSDFSMKNKYLNSYNNTYNNRTINKFLTENGMELKFIMQRGCRCFLLPEGSSVHKRNKSRYDNKLKKFQWTMNW</sequence>
<dbReference type="Pfam" id="PF04438">
    <property type="entry name" value="zf-HIT"/>
    <property type="match status" value="1"/>
</dbReference>
<dbReference type="OrthoDB" id="3972716at2759"/>
<dbReference type="AlphaFoldDB" id="A0A1B7TD10"/>
<dbReference type="GO" id="GO:0008270">
    <property type="term" value="F:zinc ion binding"/>
    <property type="evidence" value="ECO:0007669"/>
    <property type="project" value="UniProtKB-UniRule"/>
</dbReference>
<dbReference type="GO" id="GO:0070761">
    <property type="term" value="C:pre-snoRNP complex"/>
    <property type="evidence" value="ECO:0007669"/>
    <property type="project" value="TreeGrafter"/>
</dbReference>
<dbReference type="Pfam" id="PF25790">
    <property type="entry name" value="BCD1"/>
    <property type="match status" value="1"/>
</dbReference>
<comment type="similarity">
    <text evidence="6">Belongs to the BCD1 family.</text>
</comment>
<reference evidence="10" key="1">
    <citation type="journal article" date="2016" name="Proc. Natl. Acad. Sci. U.S.A.">
        <title>Comparative genomics of biotechnologically important yeasts.</title>
        <authorList>
            <person name="Riley R."/>
            <person name="Haridas S."/>
            <person name="Wolfe K.H."/>
            <person name="Lopes M.R."/>
            <person name="Hittinger C.T."/>
            <person name="Goeker M."/>
            <person name="Salamov A.A."/>
            <person name="Wisecaver J.H."/>
            <person name="Long T.M."/>
            <person name="Calvey C.H."/>
            <person name="Aerts A.L."/>
            <person name="Barry K.W."/>
            <person name="Choi C."/>
            <person name="Clum A."/>
            <person name="Coughlan A.Y."/>
            <person name="Deshpande S."/>
            <person name="Douglass A.P."/>
            <person name="Hanson S.J."/>
            <person name="Klenk H.-P."/>
            <person name="LaButti K.M."/>
            <person name="Lapidus A."/>
            <person name="Lindquist E.A."/>
            <person name="Lipzen A.M."/>
            <person name="Meier-Kolthoff J.P."/>
            <person name="Ohm R.A."/>
            <person name="Otillar R.P."/>
            <person name="Pangilinan J.L."/>
            <person name="Peng Y."/>
            <person name="Rokas A."/>
            <person name="Rosa C.A."/>
            <person name="Scheuner C."/>
            <person name="Sibirny A.A."/>
            <person name="Slot J.C."/>
            <person name="Stielow J.B."/>
            <person name="Sun H."/>
            <person name="Kurtzman C.P."/>
            <person name="Blackwell M."/>
            <person name="Grigoriev I.V."/>
            <person name="Jeffries T.W."/>
        </authorList>
    </citation>
    <scope>NUCLEOTIDE SEQUENCE [LARGE SCALE GENOMIC DNA]</scope>
    <source>
        <strain evidence="10">NRRL Y-1626</strain>
    </source>
</reference>
<keyword evidence="1" id="KW-0597">Phosphoprotein</keyword>
<dbReference type="PROSITE" id="PS51083">
    <property type="entry name" value="ZF_HIT"/>
    <property type="match status" value="1"/>
</dbReference>
<organism evidence="9 10">
    <name type="scientific">Hanseniaspora valbyensis NRRL Y-1626</name>
    <dbReference type="NCBI Taxonomy" id="766949"/>
    <lineage>
        <taxon>Eukaryota</taxon>
        <taxon>Fungi</taxon>
        <taxon>Dikarya</taxon>
        <taxon>Ascomycota</taxon>
        <taxon>Saccharomycotina</taxon>
        <taxon>Saccharomycetes</taxon>
        <taxon>Saccharomycodales</taxon>
        <taxon>Saccharomycodaceae</taxon>
        <taxon>Hanseniaspora</taxon>
    </lineage>
</organism>
<keyword evidence="3 7" id="KW-0863">Zinc-finger</keyword>
<dbReference type="PANTHER" id="PTHR13483">
    <property type="entry name" value="BOX C_D SNORNA PROTEIN 1-RELATED"/>
    <property type="match status" value="1"/>
</dbReference>
<accession>A0A1B7TD10</accession>
<evidence type="ECO:0000313" key="10">
    <source>
        <dbReference type="Proteomes" id="UP000092321"/>
    </source>
</evidence>
<keyword evidence="2" id="KW-0479">Metal-binding</keyword>
<dbReference type="GO" id="GO:0000463">
    <property type="term" value="P:maturation of LSU-rRNA from tricistronic rRNA transcript (SSU-rRNA, 5.8S rRNA, LSU-rRNA)"/>
    <property type="evidence" value="ECO:0007669"/>
    <property type="project" value="TreeGrafter"/>
</dbReference>
<dbReference type="Gene3D" id="3.30.60.190">
    <property type="match status" value="1"/>
</dbReference>
<keyword evidence="10" id="KW-1185">Reference proteome</keyword>
<feature type="domain" description="HIT-type" evidence="8">
    <location>
        <begin position="17"/>
        <end position="51"/>
    </location>
</feature>
<feature type="non-terminal residue" evidence="9">
    <location>
        <position position="172"/>
    </location>
</feature>
<evidence type="ECO:0000256" key="5">
    <source>
        <dbReference type="ARBA" id="ARBA00049598"/>
    </source>
</evidence>
<proteinExistence type="inferred from homology"/>
<dbReference type="GO" id="GO:0048254">
    <property type="term" value="P:snoRNA localization"/>
    <property type="evidence" value="ECO:0007669"/>
    <property type="project" value="TreeGrafter"/>
</dbReference>
<dbReference type="Proteomes" id="UP000092321">
    <property type="component" value="Unassembled WGS sequence"/>
</dbReference>
<dbReference type="SUPFAM" id="SSF144232">
    <property type="entry name" value="HIT/MYND zinc finger-like"/>
    <property type="match status" value="1"/>
</dbReference>
<evidence type="ECO:0000259" key="8">
    <source>
        <dbReference type="PROSITE" id="PS51083"/>
    </source>
</evidence>